<dbReference type="HAMAP" id="MF_03044">
    <property type="entry name" value="BMT2"/>
    <property type="match status" value="1"/>
</dbReference>
<dbReference type="AlphaFoldDB" id="A0A9P6LBD2"/>
<keyword evidence="1 4" id="KW-0489">Methyltransferase</keyword>
<comment type="subcellular location">
    <subcellularLocation>
        <location evidence="4">Nucleus</location>
        <location evidence="4">Nucleolus</location>
    </subcellularLocation>
</comment>
<evidence type="ECO:0000256" key="4">
    <source>
        <dbReference type="HAMAP-Rule" id="MF_03044"/>
    </source>
</evidence>
<evidence type="ECO:0000256" key="2">
    <source>
        <dbReference type="ARBA" id="ARBA00022679"/>
    </source>
</evidence>
<evidence type="ECO:0000313" key="6">
    <source>
        <dbReference type="EMBL" id="KAF9792270.1"/>
    </source>
</evidence>
<comment type="caution">
    <text evidence="6">The sequence shown here is derived from an EMBL/GenBank/DDBJ whole genome shotgun (WGS) entry which is preliminary data.</text>
</comment>
<feature type="compositionally biased region" description="Low complexity" evidence="5">
    <location>
        <begin position="14"/>
        <end position="26"/>
    </location>
</feature>
<gene>
    <name evidence="6" type="ORF">BJ322DRAFT_1028104</name>
</gene>
<comment type="similarity">
    <text evidence="4">Belongs to the BMT2 family.</text>
</comment>
<dbReference type="Proteomes" id="UP000736335">
    <property type="component" value="Unassembled WGS sequence"/>
</dbReference>
<sequence>MGSSKRRRTPVTGSSTKSRPSSTKTRSVIREFHTLLKSRKKLEGQPGNDQALNVIDEQISGLGGLDTYQRMSQQGQSADRGGGAEAVLIDWLEDILKNDPLGEGQRLRLLEVGALKADNFQRCHSWIENTPIDLNAQAPGIRQQDFLQMSEEVDACKWDVLSLSLVLNFVPDPRERGRMLRLAHSFLDATCARSGLLFVTLPLSCVQNSRYFTLGHFESLMKCVGFEKIKERWRPGGKMAYWLFRKVHLTGLDDLAHQRKSVLRSGRTRNNFAILL</sequence>
<reference evidence="6" key="1">
    <citation type="journal article" date="2020" name="Nat. Commun.">
        <title>Large-scale genome sequencing of mycorrhizal fungi provides insights into the early evolution of symbiotic traits.</title>
        <authorList>
            <person name="Miyauchi S."/>
            <person name="Kiss E."/>
            <person name="Kuo A."/>
            <person name="Drula E."/>
            <person name="Kohler A."/>
            <person name="Sanchez-Garcia M."/>
            <person name="Morin E."/>
            <person name="Andreopoulos B."/>
            <person name="Barry K.W."/>
            <person name="Bonito G."/>
            <person name="Buee M."/>
            <person name="Carver A."/>
            <person name="Chen C."/>
            <person name="Cichocki N."/>
            <person name="Clum A."/>
            <person name="Culley D."/>
            <person name="Crous P.W."/>
            <person name="Fauchery L."/>
            <person name="Girlanda M."/>
            <person name="Hayes R.D."/>
            <person name="Keri Z."/>
            <person name="LaButti K."/>
            <person name="Lipzen A."/>
            <person name="Lombard V."/>
            <person name="Magnuson J."/>
            <person name="Maillard F."/>
            <person name="Murat C."/>
            <person name="Nolan M."/>
            <person name="Ohm R.A."/>
            <person name="Pangilinan J."/>
            <person name="Pereira M.F."/>
            <person name="Perotto S."/>
            <person name="Peter M."/>
            <person name="Pfister S."/>
            <person name="Riley R."/>
            <person name="Sitrit Y."/>
            <person name="Stielow J.B."/>
            <person name="Szollosi G."/>
            <person name="Zifcakova L."/>
            <person name="Stursova M."/>
            <person name="Spatafora J.W."/>
            <person name="Tedersoo L."/>
            <person name="Vaario L.M."/>
            <person name="Yamada A."/>
            <person name="Yan M."/>
            <person name="Wang P."/>
            <person name="Xu J."/>
            <person name="Bruns T."/>
            <person name="Baldrian P."/>
            <person name="Vilgalys R."/>
            <person name="Dunand C."/>
            <person name="Henrissat B."/>
            <person name="Grigoriev I.V."/>
            <person name="Hibbett D."/>
            <person name="Nagy L.G."/>
            <person name="Martin F.M."/>
        </authorList>
    </citation>
    <scope>NUCLEOTIDE SEQUENCE</scope>
    <source>
        <strain evidence="6">UH-Tt-Lm1</strain>
    </source>
</reference>
<comment type="function">
    <text evidence="4">S-adenosyl-L-methionine-dependent methyltransferase that specifically methylates the N(1) position of an adenine present in helix 65 in 25S rRNA.</text>
</comment>
<protein>
    <recommendedName>
        <fullName evidence="4">25S rRNA adenine-N(1) methyltransferase</fullName>
        <ecNumber evidence="4">2.1.1.-</ecNumber>
    </recommendedName>
</protein>
<evidence type="ECO:0000313" key="7">
    <source>
        <dbReference type="Proteomes" id="UP000736335"/>
    </source>
</evidence>
<evidence type="ECO:0000256" key="1">
    <source>
        <dbReference type="ARBA" id="ARBA00022603"/>
    </source>
</evidence>
<keyword evidence="3 4" id="KW-0949">S-adenosyl-L-methionine</keyword>
<evidence type="ECO:0000256" key="5">
    <source>
        <dbReference type="SAM" id="MobiDB-lite"/>
    </source>
</evidence>
<dbReference type="PANTHER" id="PTHR21008:SF1">
    <property type="entry name" value="25S RRNA (ADENINE(2142)-N(1))-METHYLTRANSFERASE"/>
    <property type="match status" value="1"/>
</dbReference>
<dbReference type="OrthoDB" id="5954793at2759"/>
<keyword evidence="4" id="KW-0539">Nucleus</keyword>
<reference evidence="6" key="2">
    <citation type="submission" date="2020-11" db="EMBL/GenBank/DDBJ databases">
        <authorList>
            <consortium name="DOE Joint Genome Institute"/>
            <person name="Kuo A."/>
            <person name="Miyauchi S."/>
            <person name="Kiss E."/>
            <person name="Drula E."/>
            <person name="Kohler A."/>
            <person name="Sanchez-Garcia M."/>
            <person name="Andreopoulos B."/>
            <person name="Barry K.W."/>
            <person name="Bonito G."/>
            <person name="Buee M."/>
            <person name="Carver A."/>
            <person name="Chen C."/>
            <person name="Cichocki N."/>
            <person name="Clum A."/>
            <person name="Culley D."/>
            <person name="Crous P.W."/>
            <person name="Fauchery L."/>
            <person name="Girlanda M."/>
            <person name="Hayes R."/>
            <person name="Keri Z."/>
            <person name="Labutti K."/>
            <person name="Lipzen A."/>
            <person name="Lombard V."/>
            <person name="Magnuson J."/>
            <person name="Maillard F."/>
            <person name="Morin E."/>
            <person name="Murat C."/>
            <person name="Nolan M."/>
            <person name="Ohm R."/>
            <person name="Pangilinan J."/>
            <person name="Pereira M."/>
            <person name="Perotto S."/>
            <person name="Peter M."/>
            <person name="Riley R."/>
            <person name="Sitrit Y."/>
            <person name="Stielow B."/>
            <person name="Szollosi G."/>
            <person name="Zifcakova L."/>
            <person name="Stursova M."/>
            <person name="Spatafora J.W."/>
            <person name="Tedersoo L."/>
            <person name="Vaario L.-M."/>
            <person name="Yamada A."/>
            <person name="Yan M."/>
            <person name="Wang P."/>
            <person name="Xu J."/>
            <person name="Bruns T."/>
            <person name="Baldrian P."/>
            <person name="Vilgalys R."/>
            <person name="Henrissat B."/>
            <person name="Grigoriev I.V."/>
            <person name="Hibbett D."/>
            <person name="Nagy L.G."/>
            <person name="Martin F.M."/>
        </authorList>
    </citation>
    <scope>NUCLEOTIDE SEQUENCE</scope>
    <source>
        <strain evidence="6">UH-Tt-Lm1</strain>
    </source>
</reference>
<dbReference type="GO" id="GO:0005730">
    <property type="term" value="C:nucleolus"/>
    <property type="evidence" value="ECO:0007669"/>
    <property type="project" value="UniProtKB-SubCell"/>
</dbReference>
<dbReference type="EC" id="2.1.1.-" evidence="4"/>
<name>A0A9P6LBD2_9AGAM</name>
<organism evidence="6 7">
    <name type="scientific">Thelephora terrestris</name>
    <dbReference type="NCBI Taxonomy" id="56493"/>
    <lineage>
        <taxon>Eukaryota</taxon>
        <taxon>Fungi</taxon>
        <taxon>Dikarya</taxon>
        <taxon>Basidiomycota</taxon>
        <taxon>Agaricomycotina</taxon>
        <taxon>Agaricomycetes</taxon>
        <taxon>Thelephorales</taxon>
        <taxon>Thelephoraceae</taxon>
        <taxon>Thelephora</taxon>
    </lineage>
</organism>
<dbReference type="Pfam" id="PF11968">
    <property type="entry name" value="Bmt2"/>
    <property type="match status" value="1"/>
</dbReference>
<evidence type="ECO:0000256" key="3">
    <source>
        <dbReference type="ARBA" id="ARBA00022691"/>
    </source>
</evidence>
<dbReference type="PANTHER" id="PTHR21008">
    <property type="entry name" value="S-ADENOSYLMETHIONINE SENSOR UPSTREAM OF MTORC1-RELATED"/>
    <property type="match status" value="1"/>
</dbReference>
<dbReference type="EMBL" id="WIUZ02000001">
    <property type="protein sequence ID" value="KAF9792270.1"/>
    <property type="molecule type" value="Genomic_DNA"/>
</dbReference>
<dbReference type="InterPro" id="IPR021867">
    <property type="entry name" value="Bmt2/SAMTOR"/>
</dbReference>
<feature type="binding site" evidence="4">
    <location>
        <position position="133"/>
    </location>
    <ligand>
        <name>S-adenosyl-L-methionine</name>
        <dbReference type="ChEBI" id="CHEBI:59789"/>
    </ligand>
</feature>
<dbReference type="GO" id="GO:0016433">
    <property type="term" value="F:rRNA (adenine) methyltransferase activity"/>
    <property type="evidence" value="ECO:0007669"/>
    <property type="project" value="UniProtKB-UniRule"/>
</dbReference>
<keyword evidence="2 4" id="KW-0808">Transferase</keyword>
<accession>A0A9P6LBD2</accession>
<keyword evidence="7" id="KW-1185">Reference proteome</keyword>
<feature type="region of interest" description="Disordered" evidence="5">
    <location>
        <begin position="1"/>
        <end position="26"/>
    </location>
</feature>
<proteinExistence type="inferred from homology"/>
<feature type="binding site" evidence="4">
    <location>
        <position position="113"/>
    </location>
    <ligand>
        <name>S-adenosyl-L-methionine</name>
        <dbReference type="ChEBI" id="CHEBI:59789"/>
    </ligand>
</feature>